<dbReference type="Pfam" id="PF00320">
    <property type="entry name" value="GATA"/>
    <property type="match status" value="1"/>
</dbReference>
<feature type="compositionally biased region" description="Basic and acidic residues" evidence="7">
    <location>
        <begin position="33"/>
        <end position="53"/>
    </location>
</feature>
<dbReference type="EMBL" id="LT598455">
    <property type="protein sequence ID" value="SCU87158.1"/>
    <property type="molecule type" value="Genomic_DNA"/>
</dbReference>
<dbReference type="Gene3D" id="3.30.50.10">
    <property type="entry name" value="Erythroid Transcription Factor GATA-1, subunit A"/>
    <property type="match status" value="1"/>
</dbReference>
<dbReference type="InterPro" id="IPR000679">
    <property type="entry name" value="Znf_GATA"/>
</dbReference>
<keyword evidence="5" id="KW-0804">Transcription</keyword>
<dbReference type="STRING" id="1266660.A0A1G4JBE0"/>
<proteinExistence type="predicted"/>
<dbReference type="PROSITE" id="PS00344">
    <property type="entry name" value="GATA_ZN_FINGER_1"/>
    <property type="match status" value="1"/>
</dbReference>
<dbReference type="GO" id="GO:0008270">
    <property type="term" value="F:zinc ion binding"/>
    <property type="evidence" value="ECO:0007669"/>
    <property type="project" value="UniProtKB-KW"/>
</dbReference>
<evidence type="ECO:0000259" key="8">
    <source>
        <dbReference type="PROSITE" id="PS50114"/>
    </source>
</evidence>
<evidence type="ECO:0000313" key="10">
    <source>
        <dbReference type="Proteomes" id="UP000190274"/>
    </source>
</evidence>
<dbReference type="OrthoDB" id="2162994at2759"/>
<dbReference type="PANTHER" id="PTHR47172">
    <property type="entry name" value="OS01G0976800 PROTEIN"/>
    <property type="match status" value="1"/>
</dbReference>
<protein>
    <submittedName>
        <fullName evidence="9">LADA_0E02366g1_1</fullName>
    </submittedName>
</protein>
<keyword evidence="4" id="KW-0805">Transcription regulation</keyword>
<dbReference type="CDD" id="cd00202">
    <property type="entry name" value="ZnF_GATA"/>
    <property type="match status" value="1"/>
</dbReference>
<dbReference type="SUPFAM" id="SSF57716">
    <property type="entry name" value="Glucocorticoid receptor-like (DNA-binding domain)"/>
    <property type="match status" value="1"/>
</dbReference>
<evidence type="ECO:0000256" key="7">
    <source>
        <dbReference type="SAM" id="MobiDB-lite"/>
    </source>
</evidence>
<organism evidence="9 10">
    <name type="scientific">Lachancea dasiensis</name>
    <dbReference type="NCBI Taxonomy" id="1072105"/>
    <lineage>
        <taxon>Eukaryota</taxon>
        <taxon>Fungi</taxon>
        <taxon>Dikarya</taxon>
        <taxon>Ascomycota</taxon>
        <taxon>Saccharomycotina</taxon>
        <taxon>Saccharomycetes</taxon>
        <taxon>Saccharomycetales</taxon>
        <taxon>Saccharomycetaceae</taxon>
        <taxon>Lachancea</taxon>
    </lineage>
</organism>
<reference evidence="10" key="1">
    <citation type="submission" date="2016-03" db="EMBL/GenBank/DDBJ databases">
        <authorList>
            <person name="Devillers H."/>
        </authorList>
    </citation>
    <scope>NUCLEOTIDE SEQUENCE [LARGE SCALE GENOMIC DNA]</scope>
</reference>
<keyword evidence="10" id="KW-1185">Reference proteome</keyword>
<sequence>MTVARGPSHMYFAGSKSPPGLLGLPENQSTDFKSSHPHDRSEDTRSCAKDRLLKGPQAWGSDQQLAGDRRAPSLAKILASSPCACSSVDGERRPSKPIACTHSVSPSTEQLPHLPSSSDGTVSRHALDFRVRNYQVAGSQCTKLPVSFRKHSLDSLMTAVHAAETVDGCQDLSIQKADHEYQVRLGNIIQLKNGISETLRNWPLAKPSARDGVSYYCLLDSLSLTDMHKLLQASERLAIEAKELSQLKQRRECEVNGSAAIAVKDPTSYTHQPRRMPFLPPPHEMLAQHRYFQNTMPPGNAQSQTLPSCFKARSGQCSNQHQAVVRHDTIGRPVSVNEPCYGERGDPILPSFDKADTSQKLPDRDMTHRLFKIQKPIKCSMTAPELVQSPIKDVNESVRQKTSIGTMTCVHCSRKDTPEWRRGPYGNRTVCNACGLFYGKLVKKFGYHNANIMMHYRRTTMPEDRRVPSHFFVPQSFVRRLQVDQSLNRNFGITEGSLAYETGSGRI</sequence>
<dbReference type="Proteomes" id="UP000190274">
    <property type="component" value="Chromosome E"/>
</dbReference>
<feature type="domain" description="GATA-type" evidence="8">
    <location>
        <begin position="407"/>
        <end position="438"/>
    </location>
</feature>
<gene>
    <name evidence="9" type="ORF">LADA_0E02366G</name>
</gene>
<evidence type="ECO:0000256" key="3">
    <source>
        <dbReference type="ARBA" id="ARBA00022833"/>
    </source>
</evidence>
<feature type="region of interest" description="Disordered" evidence="7">
    <location>
        <begin position="85"/>
        <end position="120"/>
    </location>
</feature>
<keyword evidence="3" id="KW-0862">Zinc</keyword>
<dbReference type="PANTHER" id="PTHR47172:SF24">
    <property type="entry name" value="GATA ZINC FINGER DOMAIN-CONTAINING PROTEIN 14-RELATED"/>
    <property type="match status" value="1"/>
</dbReference>
<accession>A0A1G4JBE0</accession>
<evidence type="ECO:0000313" key="9">
    <source>
        <dbReference type="EMBL" id="SCU87158.1"/>
    </source>
</evidence>
<dbReference type="GO" id="GO:0006355">
    <property type="term" value="P:regulation of DNA-templated transcription"/>
    <property type="evidence" value="ECO:0007669"/>
    <property type="project" value="InterPro"/>
</dbReference>
<dbReference type="InterPro" id="IPR013088">
    <property type="entry name" value="Znf_NHR/GATA"/>
</dbReference>
<feature type="compositionally biased region" description="Polar residues" evidence="7">
    <location>
        <begin position="102"/>
        <end position="120"/>
    </location>
</feature>
<evidence type="ECO:0000256" key="1">
    <source>
        <dbReference type="ARBA" id="ARBA00022723"/>
    </source>
</evidence>
<feature type="region of interest" description="Disordered" evidence="7">
    <location>
        <begin position="1"/>
        <end position="67"/>
    </location>
</feature>
<dbReference type="AlphaFoldDB" id="A0A1G4JBE0"/>
<evidence type="ECO:0000256" key="5">
    <source>
        <dbReference type="ARBA" id="ARBA00023163"/>
    </source>
</evidence>
<keyword evidence="2 6" id="KW-0863">Zinc-finger</keyword>
<dbReference type="PROSITE" id="PS50114">
    <property type="entry name" value="GATA_ZN_FINGER_2"/>
    <property type="match status" value="1"/>
</dbReference>
<dbReference type="SMART" id="SM00401">
    <property type="entry name" value="ZnF_GATA"/>
    <property type="match status" value="1"/>
</dbReference>
<evidence type="ECO:0000256" key="2">
    <source>
        <dbReference type="ARBA" id="ARBA00022771"/>
    </source>
</evidence>
<dbReference type="GO" id="GO:0043565">
    <property type="term" value="F:sequence-specific DNA binding"/>
    <property type="evidence" value="ECO:0007669"/>
    <property type="project" value="InterPro"/>
</dbReference>
<keyword evidence="1" id="KW-0479">Metal-binding</keyword>
<evidence type="ECO:0000256" key="4">
    <source>
        <dbReference type="ARBA" id="ARBA00023015"/>
    </source>
</evidence>
<name>A0A1G4JBE0_9SACH</name>
<evidence type="ECO:0000256" key="6">
    <source>
        <dbReference type="PROSITE-ProRule" id="PRU00094"/>
    </source>
</evidence>